<dbReference type="AlphaFoldDB" id="A0A3S8U9Y9"/>
<name>A0A3S8U9Y9_9RHOB</name>
<dbReference type="EMBL" id="CP034328">
    <property type="protein sequence ID" value="AZL60381.1"/>
    <property type="molecule type" value="Genomic_DNA"/>
</dbReference>
<dbReference type="KEGG" id="taw:EI545_17050"/>
<keyword evidence="2" id="KW-1185">Reference proteome</keyword>
<protein>
    <submittedName>
        <fullName evidence="1">N-(5'-phosphoribosyl)anthranilate isomerase</fullName>
    </submittedName>
</protein>
<organism evidence="1 2">
    <name type="scientific">Tabrizicola piscis</name>
    <dbReference type="NCBI Taxonomy" id="2494374"/>
    <lineage>
        <taxon>Bacteria</taxon>
        <taxon>Pseudomonadati</taxon>
        <taxon>Pseudomonadota</taxon>
        <taxon>Alphaproteobacteria</taxon>
        <taxon>Rhodobacterales</taxon>
        <taxon>Paracoccaceae</taxon>
        <taxon>Tabrizicola</taxon>
    </lineage>
</organism>
<sequence length="78" mass="9041">MKDLPDSISPDRWITHLFSARSAAEGGTVRRKVVDVERLIGRDRFLQEVHRRGFRVVENAGQFIVFCNREPVYLLTRG</sequence>
<dbReference type="Proteomes" id="UP000282002">
    <property type="component" value="Chromosome"/>
</dbReference>
<dbReference type="GO" id="GO:0016853">
    <property type="term" value="F:isomerase activity"/>
    <property type="evidence" value="ECO:0007669"/>
    <property type="project" value="UniProtKB-KW"/>
</dbReference>
<gene>
    <name evidence="1" type="ORF">EI545_17050</name>
</gene>
<keyword evidence="1" id="KW-0413">Isomerase</keyword>
<dbReference type="RefSeq" id="WP_125326573.1">
    <property type="nucleotide sequence ID" value="NZ_CP034328.1"/>
</dbReference>
<reference evidence="1 2" key="1">
    <citation type="submission" date="2018-12" db="EMBL/GenBank/DDBJ databases">
        <title>Complete genome sequencing of Tabrizicola sp. K13M18.</title>
        <authorList>
            <person name="Bae J.-W."/>
        </authorList>
    </citation>
    <scope>NUCLEOTIDE SEQUENCE [LARGE SCALE GENOMIC DNA]</scope>
    <source>
        <strain evidence="1 2">K13M18</strain>
    </source>
</reference>
<accession>A0A3S8U9Y9</accession>
<dbReference type="OrthoDB" id="7867818at2"/>
<evidence type="ECO:0000313" key="1">
    <source>
        <dbReference type="EMBL" id="AZL60381.1"/>
    </source>
</evidence>
<evidence type="ECO:0000313" key="2">
    <source>
        <dbReference type="Proteomes" id="UP000282002"/>
    </source>
</evidence>
<proteinExistence type="predicted"/>